<evidence type="ECO:0000313" key="1">
    <source>
        <dbReference type="EMBL" id="KPI88835.1"/>
    </source>
</evidence>
<name>A0A0N1PDM5_LEPSE</name>
<keyword evidence="2" id="KW-1185">Reference proteome</keyword>
<comment type="caution">
    <text evidence="1">The sequence shown here is derived from an EMBL/GenBank/DDBJ whole genome shotgun (WGS) entry which is preliminary data.</text>
</comment>
<gene>
    <name evidence="1" type="ORF">ABL78_2029</name>
</gene>
<accession>A0A0N1PDM5</accession>
<protein>
    <submittedName>
        <fullName evidence="1">Uncharacterized protein</fullName>
    </submittedName>
</protein>
<dbReference type="EMBL" id="LJSK01000038">
    <property type="protein sequence ID" value="KPI88835.1"/>
    <property type="molecule type" value="Genomic_DNA"/>
</dbReference>
<organism evidence="1 2">
    <name type="scientific">Leptomonas seymouri</name>
    <dbReference type="NCBI Taxonomy" id="5684"/>
    <lineage>
        <taxon>Eukaryota</taxon>
        <taxon>Discoba</taxon>
        <taxon>Euglenozoa</taxon>
        <taxon>Kinetoplastea</taxon>
        <taxon>Metakinetoplastina</taxon>
        <taxon>Trypanosomatida</taxon>
        <taxon>Trypanosomatidae</taxon>
        <taxon>Leishmaniinae</taxon>
        <taxon>Leptomonas</taxon>
    </lineage>
</organism>
<dbReference type="VEuPathDB" id="TriTrypDB:Lsey_0038_0060"/>
<evidence type="ECO:0000313" key="2">
    <source>
        <dbReference type="Proteomes" id="UP000038009"/>
    </source>
</evidence>
<proteinExistence type="predicted"/>
<dbReference type="Proteomes" id="UP000038009">
    <property type="component" value="Unassembled WGS sequence"/>
</dbReference>
<sequence length="198" mass="21949">MPFVGVPLLSDLLLSTALKRNTLLLEAYFSGTQSTSRAAELCVLLWRRDAWHIHCGADHPESLYGCDTQHKLVLCPQDLPSQSRHLAAEEAHEVQLRGVDARTVELTATVQKPDDALPELEAALHWQKTAQNAEVRQRVQHARESALEFLALQRAGSQPTACWMTLQGCLQRAAERLRRTQRTASGPTGSTGIFSRSC</sequence>
<dbReference type="AlphaFoldDB" id="A0A0N1PDM5"/>
<reference evidence="1 2" key="1">
    <citation type="journal article" date="2015" name="PLoS Pathog.">
        <title>Leptomonas seymouri: Adaptations to the Dixenous Life Cycle Analyzed by Genome Sequencing, Transcriptome Profiling and Co-infection with Leishmania donovani.</title>
        <authorList>
            <person name="Kraeva N."/>
            <person name="Butenko A."/>
            <person name="Hlavacova J."/>
            <person name="Kostygov A."/>
            <person name="Myskova J."/>
            <person name="Grybchuk D."/>
            <person name="Lestinova T."/>
            <person name="Votypka J."/>
            <person name="Volf P."/>
            <person name="Opperdoes F."/>
            <person name="Flegontov P."/>
            <person name="Lukes J."/>
            <person name="Yurchenko V."/>
        </authorList>
    </citation>
    <scope>NUCLEOTIDE SEQUENCE [LARGE SCALE GENOMIC DNA]</scope>
    <source>
        <strain evidence="1 2">ATCC 30220</strain>
    </source>
</reference>